<gene>
    <name evidence="5" type="ORF">BSTOLATCC_MIC65351</name>
</gene>
<sequence>MFKKSEKKAGKIIVGQEEKDEVKIVTKIPVKRHRGISFTEIEENNEKASEHENFMRKIFVKPNNELEALREKHMEKYINGKLKPSEQNEWRKAGNDEFSEEALYEIPEKYRSDNSRFSDGAEKTLWKSGLMEVPLSIKHKLDNIERTEIAKRKAIKDVNVPDSRFMELHEEEYERFNQLHSEARKEAKIVERLEKRLLLKGKRLKEERKERSEMNRLVEESWK</sequence>
<dbReference type="PANTHER" id="PTHR13486">
    <property type="entry name" value="TELOMERE LENGTH AND SILENCING PROTEIN 1 TLS1 FAMILY MEMBER"/>
    <property type="match status" value="1"/>
</dbReference>
<feature type="coiled-coil region" evidence="4">
    <location>
        <begin position="166"/>
        <end position="210"/>
    </location>
</feature>
<evidence type="ECO:0000313" key="5">
    <source>
        <dbReference type="EMBL" id="CAG9336044.1"/>
    </source>
</evidence>
<dbReference type="GO" id="GO:0005681">
    <property type="term" value="C:spliceosomal complex"/>
    <property type="evidence" value="ECO:0007669"/>
    <property type="project" value="TreeGrafter"/>
</dbReference>
<dbReference type="EMBL" id="CAJZBQ010000063">
    <property type="protein sequence ID" value="CAG9336044.1"/>
    <property type="molecule type" value="Genomic_DNA"/>
</dbReference>
<dbReference type="AlphaFoldDB" id="A0AAU9KRY5"/>
<proteinExistence type="inferred from homology"/>
<keyword evidence="4" id="KW-0175">Coiled coil</keyword>
<keyword evidence="6" id="KW-1185">Reference proteome</keyword>
<keyword evidence="3" id="KW-0539">Nucleus</keyword>
<dbReference type="PANTHER" id="PTHR13486:SF2">
    <property type="entry name" value="SPLICING FACTOR C9ORF78"/>
    <property type="match status" value="1"/>
</dbReference>
<evidence type="ECO:0000256" key="3">
    <source>
        <dbReference type="ARBA" id="ARBA00023242"/>
    </source>
</evidence>
<dbReference type="InterPro" id="IPR010756">
    <property type="entry name" value="Tls1-like"/>
</dbReference>
<name>A0AAU9KRY5_9CILI</name>
<evidence type="ECO:0000256" key="4">
    <source>
        <dbReference type="SAM" id="Coils"/>
    </source>
</evidence>
<evidence type="ECO:0000256" key="2">
    <source>
        <dbReference type="ARBA" id="ARBA00007643"/>
    </source>
</evidence>
<protein>
    <submittedName>
        <fullName evidence="5">Uncharacterized protein</fullName>
    </submittedName>
</protein>
<comment type="similarity">
    <text evidence="2">Belongs to the TLS1 family.</text>
</comment>
<evidence type="ECO:0000313" key="6">
    <source>
        <dbReference type="Proteomes" id="UP001162131"/>
    </source>
</evidence>
<dbReference type="GO" id="GO:0000398">
    <property type="term" value="P:mRNA splicing, via spliceosome"/>
    <property type="evidence" value="ECO:0007669"/>
    <property type="project" value="TreeGrafter"/>
</dbReference>
<accession>A0AAU9KRY5</accession>
<dbReference type="Pfam" id="PF07052">
    <property type="entry name" value="Hep_59"/>
    <property type="match status" value="1"/>
</dbReference>
<comment type="caution">
    <text evidence="5">The sequence shown here is derived from an EMBL/GenBank/DDBJ whole genome shotgun (WGS) entry which is preliminary data.</text>
</comment>
<reference evidence="5" key="1">
    <citation type="submission" date="2021-09" db="EMBL/GenBank/DDBJ databases">
        <authorList>
            <consortium name="AG Swart"/>
            <person name="Singh M."/>
            <person name="Singh A."/>
            <person name="Seah K."/>
            <person name="Emmerich C."/>
        </authorList>
    </citation>
    <scope>NUCLEOTIDE SEQUENCE</scope>
    <source>
        <strain evidence="5">ATCC30299</strain>
    </source>
</reference>
<evidence type="ECO:0000256" key="1">
    <source>
        <dbReference type="ARBA" id="ARBA00004123"/>
    </source>
</evidence>
<dbReference type="Proteomes" id="UP001162131">
    <property type="component" value="Unassembled WGS sequence"/>
</dbReference>
<organism evidence="5 6">
    <name type="scientific">Blepharisma stoltei</name>
    <dbReference type="NCBI Taxonomy" id="1481888"/>
    <lineage>
        <taxon>Eukaryota</taxon>
        <taxon>Sar</taxon>
        <taxon>Alveolata</taxon>
        <taxon>Ciliophora</taxon>
        <taxon>Postciliodesmatophora</taxon>
        <taxon>Heterotrichea</taxon>
        <taxon>Heterotrichida</taxon>
        <taxon>Blepharismidae</taxon>
        <taxon>Blepharisma</taxon>
    </lineage>
</organism>
<comment type="subcellular location">
    <subcellularLocation>
        <location evidence="1">Nucleus</location>
    </subcellularLocation>
</comment>